<dbReference type="GO" id="GO:0106310">
    <property type="term" value="F:protein serine kinase activity"/>
    <property type="evidence" value="ECO:0007669"/>
    <property type="project" value="RHEA"/>
</dbReference>
<keyword evidence="14" id="KW-1185">Reference proteome</keyword>
<comment type="similarity">
    <text evidence="2">Belongs to the protein kinase superfamily. CMGC Ser/Thr protein kinase family. MAP kinase subfamily.</text>
</comment>
<dbReference type="InterPro" id="IPR003527">
    <property type="entry name" value="MAP_kinase_CS"/>
</dbReference>
<dbReference type="PANTHER" id="PTHR24055">
    <property type="entry name" value="MITOGEN-ACTIVATED PROTEIN KINASE"/>
    <property type="match status" value="1"/>
</dbReference>
<evidence type="ECO:0000256" key="10">
    <source>
        <dbReference type="ARBA" id="ARBA00047592"/>
    </source>
</evidence>
<dbReference type="Gene3D" id="3.30.200.20">
    <property type="entry name" value="Phosphorylase Kinase, domain 1"/>
    <property type="match status" value="1"/>
</dbReference>
<dbReference type="FunFam" id="1.10.510.10:FF:000684">
    <property type="entry name" value="Mitogen-activated protein kinase"/>
    <property type="match status" value="1"/>
</dbReference>
<evidence type="ECO:0000256" key="12">
    <source>
        <dbReference type="PROSITE-ProRule" id="PRU10141"/>
    </source>
</evidence>
<keyword evidence="6" id="KW-0808">Transferase</keyword>
<dbReference type="AlphaFoldDB" id="A0A183BHW3"/>
<keyword evidence="4" id="KW-0723">Serine/threonine-protein kinase</keyword>
<dbReference type="InterPro" id="IPR000719">
    <property type="entry name" value="Prot_kinase_dom"/>
</dbReference>
<evidence type="ECO:0000313" key="15">
    <source>
        <dbReference type="WBParaSite" id="GPLIN_000019200"/>
    </source>
</evidence>
<keyword evidence="7 12" id="KW-0547">Nucleotide-binding</keyword>
<reference evidence="14" key="1">
    <citation type="submission" date="2013-12" db="EMBL/GenBank/DDBJ databases">
        <authorList>
            <person name="Aslett M."/>
        </authorList>
    </citation>
    <scope>NUCLEOTIDE SEQUENCE [LARGE SCALE GENOMIC DNA]</scope>
    <source>
        <strain evidence="14">Lindley</strain>
    </source>
</reference>
<dbReference type="GO" id="GO:0005737">
    <property type="term" value="C:cytoplasm"/>
    <property type="evidence" value="ECO:0007669"/>
    <property type="project" value="UniProtKB-ARBA"/>
</dbReference>
<feature type="domain" description="Protein kinase" evidence="13">
    <location>
        <begin position="79"/>
        <end position="376"/>
    </location>
</feature>
<dbReference type="PROSITE" id="PS00107">
    <property type="entry name" value="PROTEIN_KINASE_ATP"/>
    <property type="match status" value="1"/>
</dbReference>
<comment type="catalytic activity">
    <reaction evidence="11">
        <text>L-seryl-[protein] + ATP = O-phospho-L-seryl-[protein] + ADP + H(+)</text>
        <dbReference type="Rhea" id="RHEA:17989"/>
        <dbReference type="Rhea" id="RHEA-COMP:9863"/>
        <dbReference type="Rhea" id="RHEA-COMP:11604"/>
        <dbReference type="ChEBI" id="CHEBI:15378"/>
        <dbReference type="ChEBI" id="CHEBI:29999"/>
        <dbReference type="ChEBI" id="CHEBI:30616"/>
        <dbReference type="ChEBI" id="CHEBI:83421"/>
        <dbReference type="ChEBI" id="CHEBI:456216"/>
        <dbReference type="EC" id="2.7.11.24"/>
    </reaction>
</comment>
<evidence type="ECO:0000256" key="1">
    <source>
        <dbReference type="ARBA" id="ARBA00001946"/>
    </source>
</evidence>
<evidence type="ECO:0000256" key="8">
    <source>
        <dbReference type="ARBA" id="ARBA00022777"/>
    </source>
</evidence>
<dbReference type="Pfam" id="PF00069">
    <property type="entry name" value="Pkinase"/>
    <property type="match status" value="1"/>
</dbReference>
<dbReference type="PROSITE" id="PS50011">
    <property type="entry name" value="PROTEIN_KINASE_DOM"/>
    <property type="match status" value="1"/>
</dbReference>
<sequence length="457" mass="50709">MDSTTAVPLLPPPEAAGGIVVDTPKQQQQTCSSNGAVPVGGVVGTTTGSAAAGGSSTAPSRTFVQINVNTVEYAVPSEYQFVDYLGGGNYGNVIKVRTPQGVELAVKKMYEPFSSAIKARRVFRELKLLQLIAHENIIQFVDMYSPESDEKCFKNVYIVSGYAGVSLKQVLDRQKQLGQSLINHDHIKYIIYQLLRALKYLHSANVIHRDLKPSNLAITEECDLTVLDFGLARTVSNTGDNLTAYVISRWYRSPEVIYWSNVSYNAKADVWSVGCILAELFTNRVLFPGSEAMEQYKLIIRLCGSPDELLMSKIEQQNSPAMRMVIERMSGFCERKNFGEVFAHCPPDAVDLLNKLLVMDPDRRISVEEALRHVYMQEYHLPEDEPVAAQPFNIEDSDDMAKTVGDWKAHFLVAQPSAELLEDHVRRAVQIAALSVQKKGAQASYPTRDELMALGLA</sequence>
<dbReference type="InterPro" id="IPR011009">
    <property type="entry name" value="Kinase-like_dom_sf"/>
</dbReference>
<keyword evidence="9 12" id="KW-0067">ATP-binding</keyword>
<dbReference type="EC" id="2.7.11.24" evidence="3"/>
<accession>A0A183BHW3</accession>
<evidence type="ECO:0000256" key="9">
    <source>
        <dbReference type="ARBA" id="ARBA00022840"/>
    </source>
</evidence>
<evidence type="ECO:0000256" key="11">
    <source>
        <dbReference type="ARBA" id="ARBA00048312"/>
    </source>
</evidence>
<keyword evidence="5" id="KW-0597">Phosphoprotein</keyword>
<evidence type="ECO:0000256" key="4">
    <source>
        <dbReference type="ARBA" id="ARBA00022527"/>
    </source>
</evidence>
<dbReference type="Gene3D" id="3.40.1190.20">
    <property type="match status" value="1"/>
</dbReference>
<dbReference type="SUPFAM" id="SSF56112">
    <property type="entry name" value="Protein kinase-like (PK-like)"/>
    <property type="match status" value="1"/>
</dbReference>
<evidence type="ECO:0000256" key="6">
    <source>
        <dbReference type="ARBA" id="ARBA00022679"/>
    </source>
</evidence>
<dbReference type="Gene3D" id="1.10.510.10">
    <property type="entry name" value="Transferase(Phosphotransferase) domain 1"/>
    <property type="match status" value="1"/>
</dbReference>
<evidence type="ECO:0000313" key="14">
    <source>
        <dbReference type="Proteomes" id="UP000050741"/>
    </source>
</evidence>
<evidence type="ECO:0000256" key="7">
    <source>
        <dbReference type="ARBA" id="ARBA00022741"/>
    </source>
</evidence>
<dbReference type="InterPro" id="IPR050117">
    <property type="entry name" value="MAPK"/>
</dbReference>
<organism evidence="14 15">
    <name type="scientific">Globodera pallida</name>
    <name type="common">Potato cyst nematode worm</name>
    <name type="synonym">Heterodera pallida</name>
    <dbReference type="NCBI Taxonomy" id="36090"/>
    <lineage>
        <taxon>Eukaryota</taxon>
        <taxon>Metazoa</taxon>
        <taxon>Ecdysozoa</taxon>
        <taxon>Nematoda</taxon>
        <taxon>Chromadorea</taxon>
        <taxon>Rhabditida</taxon>
        <taxon>Tylenchina</taxon>
        <taxon>Tylenchomorpha</taxon>
        <taxon>Tylenchoidea</taxon>
        <taxon>Heteroderidae</taxon>
        <taxon>Heteroderinae</taxon>
        <taxon>Globodera</taxon>
    </lineage>
</organism>
<dbReference type="GO" id="GO:0005524">
    <property type="term" value="F:ATP binding"/>
    <property type="evidence" value="ECO:0007669"/>
    <property type="project" value="UniProtKB-UniRule"/>
</dbReference>
<dbReference type="SMART" id="SM00220">
    <property type="entry name" value="S_TKc"/>
    <property type="match status" value="1"/>
</dbReference>
<reference evidence="15" key="3">
    <citation type="submission" date="2016-06" db="UniProtKB">
        <authorList>
            <consortium name="WormBaseParasite"/>
        </authorList>
    </citation>
    <scope>IDENTIFICATION</scope>
</reference>
<evidence type="ECO:0000259" key="13">
    <source>
        <dbReference type="PROSITE" id="PS50011"/>
    </source>
</evidence>
<dbReference type="GO" id="GO:0004707">
    <property type="term" value="F:MAP kinase activity"/>
    <property type="evidence" value="ECO:0007669"/>
    <property type="project" value="UniProtKB-EC"/>
</dbReference>
<evidence type="ECO:0000256" key="2">
    <source>
        <dbReference type="ARBA" id="ARBA00008832"/>
    </source>
</evidence>
<name>A0A183BHW3_GLOPA</name>
<reference evidence="14" key="2">
    <citation type="submission" date="2014-05" db="EMBL/GenBank/DDBJ databases">
        <title>The genome and life-stage specific transcriptomes of Globodera pallida elucidate key aspects of plant parasitism by a cyst nematode.</title>
        <authorList>
            <person name="Cotton J.A."/>
            <person name="Lilley C.J."/>
            <person name="Jones L.M."/>
            <person name="Kikuchi T."/>
            <person name="Reid A.J."/>
            <person name="Thorpe P."/>
            <person name="Tsai I.J."/>
            <person name="Beasley H."/>
            <person name="Blok V."/>
            <person name="Cock P.J.A."/>
            <person name="Van den Akker S.E."/>
            <person name="Holroyd N."/>
            <person name="Hunt M."/>
            <person name="Mantelin S."/>
            <person name="Naghra H."/>
            <person name="Pain A."/>
            <person name="Palomares-Rius J.E."/>
            <person name="Zarowiecki M."/>
            <person name="Berriman M."/>
            <person name="Jones J.T."/>
            <person name="Urwin P.E."/>
        </authorList>
    </citation>
    <scope>NUCLEOTIDE SEQUENCE [LARGE SCALE GENOMIC DNA]</scope>
    <source>
        <strain evidence="14">Lindley</strain>
    </source>
</reference>
<feature type="binding site" evidence="12">
    <location>
        <position position="118"/>
    </location>
    <ligand>
        <name>ATP</name>
        <dbReference type="ChEBI" id="CHEBI:30616"/>
    </ligand>
</feature>
<keyword evidence="8" id="KW-0418">Kinase</keyword>
<dbReference type="InterPro" id="IPR029056">
    <property type="entry name" value="Ribokinase-like"/>
</dbReference>
<dbReference type="PROSITE" id="PS01351">
    <property type="entry name" value="MAPK"/>
    <property type="match status" value="1"/>
</dbReference>
<comment type="catalytic activity">
    <reaction evidence="10">
        <text>L-threonyl-[protein] + ATP = O-phospho-L-threonyl-[protein] + ADP + H(+)</text>
        <dbReference type="Rhea" id="RHEA:46608"/>
        <dbReference type="Rhea" id="RHEA-COMP:11060"/>
        <dbReference type="Rhea" id="RHEA-COMP:11605"/>
        <dbReference type="ChEBI" id="CHEBI:15378"/>
        <dbReference type="ChEBI" id="CHEBI:30013"/>
        <dbReference type="ChEBI" id="CHEBI:30616"/>
        <dbReference type="ChEBI" id="CHEBI:61977"/>
        <dbReference type="ChEBI" id="CHEBI:456216"/>
        <dbReference type="EC" id="2.7.11.24"/>
    </reaction>
</comment>
<dbReference type="Proteomes" id="UP000050741">
    <property type="component" value="Unassembled WGS sequence"/>
</dbReference>
<dbReference type="GO" id="GO:0006970">
    <property type="term" value="P:response to osmotic stress"/>
    <property type="evidence" value="ECO:0007669"/>
    <property type="project" value="UniProtKB-ARBA"/>
</dbReference>
<protein>
    <recommendedName>
        <fullName evidence="3">mitogen-activated protein kinase</fullName>
        <ecNumber evidence="3">2.7.11.24</ecNumber>
    </recommendedName>
</protein>
<dbReference type="WBParaSite" id="GPLIN_000019200">
    <property type="protein sequence ID" value="GPLIN_000019200"/>
    <property type="gene ID" value="GPLIN_000019200"/>
</dbReference>
<evidence type="ECO:0000256" key="3">
    <source>
        <dbReference type="ARBA" id="ARBA00012411"/>
    </source>
</evidence>
<dbReference type="InterPro" id="IPR017441">
    <property type="entry name" value="Protein_kinase_ATP_BS"/>
</dbReference>
<comment type="cofactor">
    <cofactor evidence="1">
        <name>Mg(2+)</name>
        <dbReference type="ChEBI" id="CHEBI:18420"/>
    </cofactor>
</comment>
<proteinExistence type="inferred from homology"/>
<evidence type="ECO:0000256" key="5">
    <source>
        <dbReference type="ARBA" id="ARBA00022553"/>
    </source>
</evidence>